<dbReference type="Pfam" id="PF00015">
    <property type="entry name" value="MCPsignal"/>
    <property type="match status" value="1"/>
</dbReference>
<sequence length="337" mass="36465">MHGNVLELAMDISRITGEKIAGLEQIMLKTKMLSINARLEAARAGEIGQSFSVVAREMGTVADEVNAMSAELNRAMNDNAARIEQAGREMMLGMRGSRLADIARNTVEIIDRNLYERSCDVRWWATDSAVVDAVESPAIEAARHASSRLATILRSYTVYLDLWIADATGRIVATGRPERYPGLTGRDVSREDWFREGIQTADGDAFTVCDVAQNPALGGADVAAYATAIRVGGEPNGRALGVLGIFFDWRPQAQAIVTGVSLSDEERAASRVMLLDARHKVIASSDGRTGDTFALKAEAAWGHYAEGRKLVAYGLTPGYETYQGLGWYGCIETSAAL</sequence>
<keyword evidence="1" id="KW-0807">Transducer</keyword>
<evidence type="ECO:0000313" key="4">
    <source>
        <dbReference type="Proteomes" id="UP000566813"/>
    </source>
</evidence>
<dbReference type="EMBL" id="JACLAW010000002">
    <property type="protein sequence ID" value="MBC2664378.1"/>
    <property type="molecule type" value="Genomic_DNA"/>
</dbReference>
<dbReference type="SUPFAM" id="SSF58104">
    <property type="entry name" value="Methyl-accepting chemotaxis protein (MCP) signaling domain"/>
    <property type="match status" value="1"/>
</dbReference>
<dbReference type="InterPro" id="IPR004089">
    <property type="entry name" value="MCPsignal_dom"/>
</dbReference>
<dbReference type="Proteomes" id="UP000566813">
    <property type="component" value="Unassembled WGS sequence"/>
</dbReference>
<feature type="domain" description="Methyl-accepting transducer" evidence="2">
    <location>
        <begin position="23"/>
        <end position="86"/>
    </location>
</feature>
<dbReference type="GO" id="GO:0004888">
    <property type="term" value="F:transmembrane signaling receptor activity"/>
    <property type="evidence" value="ECO:0007669"/>
    <property type="project" value="InterPro"/>
</dbReference>
<protein>
    <submittedName>
        <fullName evidence="3">Chemotaxis protein</fullName>
    </submittedName>
</protein>
<dbReference type="GO" id="GO:0007165">
    <property type="term" value="P:signal transduction"/>
    <property type="evidence" value="ECO:0007669"/>
    <property type="project" value="UniProtKB-KW"/>
</dbReference>
<keyword evidence="4" id="KW-1185">Reference proteome</keyword>
<evidence type="ECO:0000313" key="3">
    <source>
        <dbReference type="EMBL" id="MBC2664378.1"/>
    </source>
</evidence>
<evidence type="ECO:0000259" key="2">
    <source>
        <dbReference type="PROSITE" id="PS50111"/>
    </source>
</evidence>
<reference evidence="3 4" key="1">
    <citation type="submission" date="2020-08" db="EMBL/GenBank/DDBJ databases">
        <title>The genome sequence of type strain Novosphingobium flavum NBRC 111647.</title>
        <authorList>
            <person name="Liu Y."/>
        </authorList>
    </citation>
    <scope>NUCLEOTIDE SEQUENCE [LARGE SCALE GENOMIC DNA]</scope>
    <source>
        <strain evidence="3 4">NBRC 111647</strain>
    </source>
</reference>
<dbReference type="GO" id="GO:0016020">
    <property type="term" value="C:membrane"/>
    <property type="evidence" value="ECO:0007669"/>
    <property type="project" value="InterPro"/>
</dbReference>
<dbReference type="RefSeq" id="WP_185662637.1">
    <property type="nucleotide sequence ID" value="NZ_JACLAW010000002.1"/>
</dbReference>
<dbReference type="GO" id="GO:0006935">
    <property type="term" value="P:chemotaxis"/>
    <property type="evidence" value="ECO:0007669"/>
    <property type="project" value="InterPro"/>
</dbReference>
<organism evidence="3 4">
    <name type="scientific">Novosphingobium flavum</name>
    <dbReference type="NCBI Taxonomy" id="1778672"/>
    <lineage>
        <taxon>Bacteria</taxon>
        <taxon>Pseudomonadati</taxon>
        <taxon>Pseudomonadota</taxon>
        <taxon>Alphaproteobacteria</taxon>
        <taxon>Sphingomonadales</taxon>
        <taxon>Sphingomonadaceae</taxon>
        <taxon>Novosphingobium</taxon>
    </lineage>
</organism>
<dbReference type="Gene3D" id="6.10.250.3200">
    <property type="match status" value="1"/>
</dbReference>
<dbReference type="PROSITE" id="PS50111">
    <property type="entry name" value="CHEMOTAXIS_TRANSDUC_2"/>
    <property type="match status" value="1"/>
</dbReference>
<accession>A0A7X1KKL0</accession>
<gene>
    <name evidence="3" type="ORF">H7F51_02475</name>
</gene>
<dbReference type="InterPro" id="IPR004090">
    <property type="entry name" value="Chemotax_Me-accpt_rcpt"/>
</dbReference>
<evidence type="ECO:0000256" key="1">
    <source>
        <dbReference type="PROSITE-ProRule" id="PRU00284"/>
    </source>
</evidence>
<dbReference type="AlphaFoldDB" id="A0A7X1KKL0"/>
<name>A0A7X1KKL0_9SPHN</name>
<proteinExistence type="predicted"/>
<comment type="caution">
    <text evidence="3">The sequence shown here is derived from an EMBL/GenBank/DDBJ whole genome shotgun (WGS) entry which is preliminary data.</text>
</comment>
<dbReference type="PRINTS" id="PR00260">
    <property type="entry name" value="CHEMTRNSDUCR"/>
</dbReference>
<dbReference type="Gene3D" id="3.30.450.20">
    <property type="entry name" value="PAS domain"/>
    <property type="match status" value="1"/>
</dbReference>